<dbReference type="EMBL" id="CM029043">
    <property type="protein sequence ID" value="KAG2613577.1"/>
    <property type="molecule type" value="Genomic_DNA"/>
</dbReference>
<feature type="region of interest" description="Disordered" evidence="1">
    <location>
        <begin position="1"/>
        <end position="24"/>
    </location>
</feature>
<proteinExistence type="predicted"/>
<name>A0A8T0TU21_PANVG</name>
<keyword evidence="3" id="KW-1185">Reference proteome</keyword>
<gene>
    <name evidence="2" type="ORF">PVAP13_4KG367400</name>
</gene>
<evidence type="ECO:0000313" key="2">
    <source>
        <dbReference type="EMBL" id="KAG2613577.1"/>
    </source>
</evidence>
<protein>
    <submittedName>
        <fullName evidence="2">Uncharacterized protein</fullName>
    </submittedName>
</protein>
<feature type="compositionally biased region" description="Basic and acidic residues" evidence="1">
    <location>
        <begin position="118"/>
        <end position="128"/>
    </location>
</feature>
<organism evidence="2 3">
    <name type="scientific">Panicum virgatum</name>
    <name type="common">Blackwell switchgrass</name>
    <dbReference type="NCBI Taxonomy" id="38727"/>
    <lineage>
        <taxon>Eukaryota</taxon>
        <taxon>Viridiplantae</taxon>
        <taxon>Streptophyta</taxon>
        <taxon>Embryophyta</taxon>
        <taxon>Tracheophyta</taxon>
        <taxon>Spermatophyta</taxon>
        <taxon>Magnoliopsida</taxon>
        <taxon>Liliopsida</taxon>
        <taxon>Poales</taxon>
        <taxon>Poaceae</taxon>
        <taxon>PACMAD clade</taxon>
        <taxon>Panicoideae</taxon>
        <taxon>Panicodae</taxon>
        <taxon>Paniceae</taxon>
        <taxon>Panicinae</taxon>
        <taxon>Panicum</taxon>
        <taxon>Panicum sect. Hiantes</taxon>
    </lineage>
</organism>
<dbReference type="AlphaFoldDB" id="A0A8T0TU21"/>
<evidence type="ECO:0000256" key="1">
    <source>
        <dbReference type="SAM" id="MobiDB-lite"/>
    </source>
</evidence>
<feature type="region of interest" description="Disordered" evidence="1">
    <location>
        <begin position="67"/>
        <end position="128"/>
    </location>
</feature>
<accession>A0A8T0TU21</accession>
<reference evidence="2" key="1">
    <citation type="submission" date="2020-05" db="EMBL/GenBank/DDBJ databases">
        <title>WGS assembly of Panicum virgatum.</title>
        <authorList>
            <person name="Lovell J.T."/>
            <person name="Jenkins J."/>
            <person name="Shu S."/>
            <person name="Juenger T.E."/>
            <person name="Schmutz J."/>
        </authorList>
    </citation>
    <scope>NUCLEOTIDE SEQUENCE</scope>
    <source>
        <strain evidence="2">AP13</strain>
    </source>
</reference>
<sequence>MATQLRPALRPPVGTPAHGGLHAGAGVEVHHGRAAGEVRHGRAGGARSRWGRQRFGLSRAQSRWGRCRFEPSSAPPPRRGARAGKEVRNAASAMSARTGGDQQVEGTTQRELGGGREGAMEAWRERPE</sequence>
<comment type="caution">
    <text evidence="2">The sequence shown here is derived from an EMBL/GenBank/DDBJ whole genome shotgun (WGS) entry which is preliminary data.</text>
</comment>
<dbReference type="Proteomes" id="UP000823388">
    <property type="component" value="Chromosome 4K"/>
</dbReference>
<feature type="compositionally biased region" description="Polar residues" evidence="1">
    <location>
        <begin position="100"/>
        <end position="110"/>
    </location>
</feature>
<evidence type="ECO:0000313" key="3">
    <source>
        <dbReference type="Proteomes" id="UP000823388"/>
    </source>
</evidence>